<keyword evidence="9" id="KW-1185">Reference proteome</keyword>
<dbReference type="SUPFAM" id="SSF54631">
    <property type="entry name" value="CBS-domain pair"/>
    <property type="match status" value="3"/>
</dbReference>
<evidence type="ECO:0000259" key="5">
    <source>
        <dbReference type="PROSITE" id="PS51087"/>
    </source>
</evidence>
<evidence type="ECO:0000256" key="2">
    <source>
        <dbReference type="PROSITE-ProRule" id="PRU00703"/>
    </source>
</evidence>
<organism evidence="8 9">
    <name type="scientific">Tetraparma gracilis</name>
    <dbReference type="NCBI Taxonomy" id="2962635"/>
    <lineage>
        <taxon>Eukaryota</taxon>
        <taxon>Sar</taxon>
        <taxon>Stramenopiles</taxon>
        <taxon>Ochrophyta</taxon>
        <taxon>Bolidophyceae</taxon>
        <taxon>Parmales</taxon>
        <taxon>Triparmaceae</taxon>
        <taxon>Tetraparma</taxon>
    </lineage>
</organism>
<dbReference type="EMBL" id="BRYB01003629">
    <property type="protein sequence ID" value="GMI39813.1"/>
    <property type="molecule type" value="Genomic_DNA"/>
</dbReference>
<evidence type="ECO:0000313" key="9">
    <source>
        <dbReference type="Proteomes" id="UP001165060"/>
    </source>
</evidence>
<dbReference type="PROSITE" id="PS51371">
    <property type="entry name" value="CBS"/>
    <property type="match status" value="4"/>
</dbReference>
<dbReference type="Proteomes" id="UP001165060">
    <property type="component" value="Unassembled WGS sequence"/>
</dbReference>
<feature type="domain" description="CBS" evidence="6">
    <location>
        <begin position="280"/>
        <end position="336"/>
    </location>
</feature>
<dbReference type="PANTHER" id="PTHR48108">
    <property type="entry name" value="CBS DOMAIN-CONTAINING PROTEIN CBSX2, CHLOROPLASTIC"/>
    <property type="match status" value="1"/>
</dbReference>
<feature type="domain" description="CBS" evidence="6">
    <location>
        <begin position="463"/>
        <end position="520"/>
    </location>
</feature>
<dbReference type="Pfam" id="PF00571">
    <property type="entry name" value="CBS"/>
    <property type="match status" value="6"/>
</dbReference>
<reference evidence="8 9" key="1">
    <citation type="journal article" date="2023" name="Commun. Biol.">
        <title>Genome analysis of Parmales, the sister group of diatoms, reveals the evolutionary specialization of diatoms from phago-mixotrophs to photoautotrophs.</title>
        <authorList>
            <person name="Ban H."/>
            <person name="Sato S."/>
            <person name="Yoshikawa S."/>
            <person name="Yamada K."/>
            <person name="Nakamura Y."/>
            <person name="Ichinomiya M."/>
            <person name="Sato N."/>
            <person name="Blanc-Mathieu R."/>
            <person name="Endo H."/>
            <person name="Kuwata A."/>
            <person name="Ogata H."/>
        </authorList>
    </citation>
    <scope>NUCLEOTIDE SEQUENCE [LARGE SCALE GENOMIC DNA]</scope>
</reference>
<dbReference type="InterPro" id="IPR036767">
    <property type="entry name" value="ApaG_sf"/>
</dbReference>
<dbReference type="SMART" id="SM00666">
    <property type="entry name" value="PB1"/>
    <property type="match status" value="1"/>
</dbReference>
<sequence length="1196" mass="127663">MLLGPLLQAAAGGGETVVPTLGSLLEGKPSVMVSEGTSVFDCSVEMAEARKGALVLGDDDSLVGLFTFSDCMKRVVAAELPLDSTTVASVMTPSPESVPPTMTVLEALQTMHDHRFLSLPVVDPSTHKVLGLVDVLQCVIACGGADGWRSIFNAAAEADDVSDTSSQHSTGSSLRRSRTTKHLPNSAAIVPSPSREERSEKPSPKMDEKAVSALRPKRPLIAYSSDSILTVCQMLASKRGDAALICEEEGGLAGIVSDTDIVRRVVAKHVNHDELVSTVMTPNPQTVAASSGAIDALSTMLENHFRHLPVTDDEGAVIGLLDIAKILYDCIEKLEKAKKKGGEDAAGDSSMNEALGMLAKASGGGANAAALQMLLGPLLKAAGGNAGGGVATLRSLLAGKQSVLVSPGTNIRDTAIKMAEVRKGALVVDDDGSLVGLFTFSDCMKRAVAKSKPLELTSVESLMTPSPESVSPEMTVLEALQCMHDNRFLSLPVVDEADGAVLGLDAGGNIHRIKSSAVAIATLRQAVADKIGAEDAGSVVLKFTDEEGDVCVMTCDDTLVEAVDVCRNQGASVLKLSVETKKGGSALGAGGGGMGMGGMDVTIMGAVGVGIVGLVGIGLMAFRPRLNRVMSAMVDAPSVEEDLPPLLRCPVLFLILGYFLPSTSQQRFGFFGDDGDDVVIKRPDIRSLIRFKTLSHASSSTFTHMANPLISHFLKSQLGYDESPEDPVASLRDAVTKNPLILLYSNSVDRAVGNFVSALPAQTSVYNERRGLGGRVTCTEYTQLIANLHTHEDWHGPRLPRPPGVSTGGLYLPKWWVSGWAEDPDWHLQVHSHLRDLSHFLLRLHVKPAPKEPRSLLLSSLGGFKVYDHIANFEPVDILGDICSSNIFVPSDHEISKAVFVRFTKNLLSEWRHGGNEGTNEGMLHAPNDRGLYLCFAPPSCSSYVPGGVYSGVYLPSLMAMRAMSNCREDDGHDDDLGPPVRSLVLESPSLPAFLDSFADALRSGTLGTSAYLADHGIEDRGIDLMTRSVGEVTTRGVRVQAGYQYIAEKDPSYFHLMGQQQLGFAYSFQITHDASVYKYVQLKTRHWRFTREDGTVEEVDGDGVIGMFPFFDDEGEHDRCEGGGKPRPENMKKGTFVYASCTGSGGKTKMEGKIGFVGVRPGQAGEDGTASVQEAFDVIIPCLEFKKDKTLFGFI</sequence>
<evidence type="ECO:0000313" key="8">
    <source>
        <dbReference type="EMBL" id="GMI39813.1"/>
    </source>
</evidence>
<dbReference type="Gene3D" id="3.10.20.90">
    <property type="entry name" value="Phosphatidylinositol 3-kinase Catalytic Subunit, Chain A, domain 1"/>
    <property type="match status" value="1"/>
</dbReference>
<feature type="domain" description="PB1" evidence="7">
    <location>
        <begin position="490"/>
        <end position="581"/>
    </location>
</feature>
<evidence type="ECO:0000256" key="4">
    <source>
        <dbReference type="SAM" id="Phobius"/>
    </source>
</evidence>
<keyword evidence="4" id="KW-0472">Membrane</keyword>
<gene>
    <name evidence="8" type="ORF">TeGR_g4695</name>
</gene>
<evidence type="ECO:0000259" key="6">
    <source>
        <dbReference type="PROSITE" id="PS51371"/>
    </source>
</evidence>
<dbReference type="SUPFAM" id="SSF110069">
    <property type="entry name" value="ApaG-like"/>
    <property type="match status" value="1"/>
</dbReference>
<dbReference type="Pfam" id="PF00564">
    <property type="entry name" value="PB1"/>
    <property type="match status" value="1"/>
</dbReference>
<keyword evidence="4" id="KW-0812">Transmembrane</keyword>
<evidence type="ECO:0000259" key="7">
    <source>
        <dbReference type="PROSITE" id="PS51745"/>
    </source>
</evidence>
<protein>
    <recommendedName>
        <fullName evidence="10">CBS domain-containing protein</fullName>
    </recommendedName>
</protein>
<feature type="compositionally biased region" description="Low complexity" evidence="3">
    <location>
        <begin position="163"/>
        <end position="174"/>
    </location>
</feature>
<feature type="transmembrane region" description="Helical" evidence="4">
    <location>
        <begin position="643"/>
        <end position="660"/>
    </location>
</feature>
<keyword evidence="4" id="KW-1133">Transmembrane helix</keyword>
<proteinExistence type="predicted"/>
<keyword evidence="1" id="KW-0677">Repeat</keyword>
<dbReference type="PANTHER" id="PTHR48108:SF26">
    <property type="entry name" value="CBS DOMAIN-CONTAINING PROTEIN DDB_G0289609"/>
    <property type="match status" value="1"/>
</dbReference>
<dbReference type="PROSITE" id="PS51745">
    <property type="entry name" value="PB1"/>
    <property type="match status" value="1"/>
</dbReference>
<dbReference type="InterPro" id="IPR053793">
    <property type="entry name" value="PB1-like"/>
</dbReference>
<name>A0ABQ6N3M2_9STRA</name>
<feature type="domain" description="CBS" evidence="6">
    <location>
        <begin position="214"/>
        <end position="274"/>
    </location>
</feature>
<dbReference type="InterPro" id="IPR007474">
    <property type="entry name" value="ApaG_domain"/>
</dbReference>
<dbReference type="InterPro" id="IPR000644">
    <property type="entry name" value="CBS_dom"/>
</dbReference>
<evidence type="ECO:0000256" key="3">
    <source>
        <dbReference type="SAM" id="MobiDB-lite"/>
    </source>
</evidence>
<evidence type="ECO:0000256" key="1">
    <source>
        <dbReference type="ARBA" id="ARBA00022737"/>
    </source>
</evidence>
<dbReference type="InterPro" id="IPR046342">
    <property type="entry name" value="CBS_dom_sf"/>
</dbReference>
<comment type="caution">
    <text evidence="8">The sequence shown here is derived from an EMBL/GenBank/DDBJ whole genome shotgun (WGS) entry which is preliminary data.</text>
</comment>
<feature type="domain" description="ApaG" evidence="5">
    <location>
        <begin position="1032"/>
        <end position="1193"/>
    </location>
</feature>
<accession>A0ABQ6N3M2</accession>
<dbReference type="Gene3D" id="2.60.40.1470">
    <property type="entry name" value="ApaG domain"/>
    <property type="match status" value="1"/>
</dbReference>
<feature type="domain" description="CBS" evidence="6">
    <location>
        <begin position="91"/>
        <end position="151"/>
    </location>
</feature>
<feature type="transmembrane region" description="Helical" evidence="4">
    <location>
        <begin position="603"/>
        <end position="622"/>
    </location>
</feature>
<feature type="region of interest" description="Disordered" evidence="3">
    <location>
        <begin position="159"/>
        <end position="211"/>
    </location>
</feature>
<dbReference type="InterPro" id="IPR000270">
    <property type="entry name" value="PB1_dom"/>
</dbReference>
<feature type="compositionally biased region" description="Basic and acidic residues" evidence="3">
    <location>
        <begin position="194"/>
        <end position="210"/>
    </location>
</feature>
<evidence type="ECO:0008006" key="10">
    <source>
        <dbReference type="Google" id="ProtNLM"/>
    </source>
</evidence>
<dbReference type="Gene3D" id="3.10.580.10">
    <property type="entry name" value="CBS-domain"/>
    <property type="match status" value="3"/>
</dbReference>
<dbReference type="InterPro" id="IPR051462">
    <property type="entry name" value="CBS_domain-containing"/>
</dbReference>
<dbReference type="SUPFAM" id="SSF54277">
    <property type="entry name" value="CAD &amp; PB1 domains"/>
    <property type="match status" value="1"/>
</dbReference>
<dbReference type="Pfam" id="PF04379">
    <property type="entry name" value="DUF525"/>
    <property type="match status" value="1"/>
</dbReference>
<dbReference type="PROSITE" id="PS51087">
    <property type="entry name" value="APAG"/>
    <property type="match status" value="1"/>
</dbReference>
<dbReference type="CDD" id="cd05992">
    <property type="entry name" value="PB1"/>
    <property type="match status" value="1"/>
</dbReference>
<keyword evidence="2" id="KW-0129">CBS domain</keyword>
<dbReference type="SMART" id="SM00116">
    <property type="entry name" value="CBS"/>
    <property type="match status" value="6"/>
</dbReference>